<gene>
    <name evidence="1" type="ORF">HMPREF9370_1311</name>
</gene>
<protein>
    <submittedName>
        <fullName evidence="1">Uncharacterized protein</fullName>
    </submittedName>
</protein>
<dbReference type="PATRIC" id="fig|1030841.3.peg.1296"/>
<name>G4CQF1_9NEIS</name>
<dbReference type="Proteomes" id="UP000005336">
    <property type="component" value="Unassembled WGS sequence"/>
</dbReference>
<evidence type="ECO:0000313" key="2">
    <source>
        <dbReference type="Proteomes" id="UP000005336"/>
    </source>
</evidence>
<accession>G4CQF1</accession>
<organism evidence="1 2">
    <name type="scientific">Neisseria wadsworthii 9715</name>
    <dbReference type="NCBI Taxonomy" id="1030841"/>
    <lineage>
        <taxon>Bacteria</taxon>
        <taxon>Pseudomonadati</taxon>
        <taxon>Pseudomonadota</taxon>
        <taxon>Betaproteobacteria</taxon>
        <taxon>Neisseriales</taxon>
        <taxon>Neisseriaceae</taxon>
        <taxon>Neisseria</taxon>
    </lineage>
</organism>
<keyword evidence="2" id="KW-1185">Reference proteome</keyword>
<evidence type="ECO:0000313" key="1">
    <source>
        <dbReference type="EMBL" id="EGZ46399.1"/>
    </source>
</evidence>
<comment type="caution">
    <text evidence="1">The sequence shown here is derived from an EMBL/GenBank/DDBJ whole genome shotgun (WGS) entry which is preliminary data.</text>
</comment>
<sequence>MSDACLKAVFQFWIMVKLFQNKRFNGLPRGLGGRTELGSL</sequence>
<dbReference type="HOGENOM" id="CLU_3293044_0_0_4"/>
<proteinExistence type="predicted"/>
<dbReference type="AlphaFoldDB" id="G4CQF1"/>
<dbReference type="EMBL" id="AGAZ01000049">
    <property type="protein sequence ID" value="EGZ46399.1"/>
    <property type="molecule type" value="Genomic_DNA"/>
</dbReference>
<reference evidence="1 2" key="1">
    <citation type="submission" date="2011-06" db="EMBL/GenBank/DDBJ databases">
        <authorList>
            <person name="Muzny D."/>
            <person name="Qin X."/>
            <person name="Deng J."/>
            <person name="Jiang H."/>
            <person name="Liu Y."/>
            <person name="Qu J."/>
            <person name="Song X.-Z."/>
            <person name="Zhang L."/>
            <person name="Thornton R."/>
            <person name="Coyle M."/>
            <person name="Francisco L."/>
            <person name="Jackson L."/>
            <person name="Javaid M."/>
            <person name="Korchina V."/>
            <person name="Kovar C."/>
            <person name="Mata R."/>
            <person name="Mathew T."/>
            <person name="Ngo R."/>
            <person name="Nguyen L."/>
            <person name="Nguyen N."/>
            <person name="Okwuonu G."/>
            <person name="Ongeri F."/>
            <person name="Pham C."/>
            <person name="Simmons D."/>
            <person name="Wilczek-Boney K."/>
            <person name="Hale W."/>
            <person name="Jakkamsetti A."/>
            <person name="Pham P."/>
            <person name="Ruth R."/>
            <person name="San Lucas F."/>
            <person name="Warren J."/>
            <person name="Zhang J."/>
            <person name="Zhao Z."/>
            <person name="Zhou C."/>
            <person name="Zhu D."/>
            <person name="Lee S."/>
            <person name="Bess C."/>
            <person name="Blankenburg K."/>
            <person name="Forbes L."/>
            <person name="Fu Q."/>
            <person name="Gubbala S."/>
            <person name="Hirani K."/>
            <person name="Jayaseelan J.C."/>
            <person name="Lara F."/>
            <person name="Munidasa M."/>
            <person name="Palculict T."/>
            <person name="Patil S."/>
            <person name="Pu L.-L."/>
            <person name="Saada N."/>
            <person name="Tang L."/>
            <person name="Weissenberger G."/>
            <person name="Zhu Y."/>
            <person name="Hemphill L."/>
            <person name="Shang Y."/>
            <person name="Youmans B."/>
            <person name="Ayvaz T."/>
            <person name="Ross M."/>
            <person name="Santibanez J."/>
            <person name="Aqrawi P."/>
            <person name="Gross S."/>
            <person name="Joshi V."/>
            <person name="Fowler G."/>
            <person name="Nazareth L."/>
            <person name="Reid J."/>
            <person name="Worley K."/>
            <person name="Petrosino J."/>
            <person name="Highlander S."/>
            <person name="Gibbs R."/>
        </authorList>
    </citation>
    <scope>NUCLEOTIDE SEQUENCE [LARGE SCALE GENOMIC DNA]</scope>
    <source>
        <strain evidence="1 2">9715</strain>
    </source>
</reference>